<dbReference type="KEGG" id="dpu:SU48_11470"/>
<keyword evidence="4" id="KW-1185">Reference proteome</keyword>
<dbReference type="GO" id="GO:0016787">
    <property type="term" value="F:hydrolase activity"/>
    <property type="evidence" value="ECO:0007669"/>
    <property type="project" value="UniProtKB-KW"/>
</dbReference>
<name>A0A172TDD1_9DEIO</name>
<dbReference type="AlphaFoldDB" id="A0A172TDD1"/>
<dbReference type="InterPro" id="IPR050300">
    <property type="entry name" value="GDXG_lipolytic_enzyme"/>
</dbReference>
<organism evidence="3 4">
    <name type="scientific">Deinococcus puniceus</name>
    <dbReference type="NCBI Taxonomy" id="1182568"/>
    <lineage>
        <taxon>Bacteria</taxon>
        <taxon>Thermotogati</taxon>
        <taxon>Deinococcota</taxon>
        <taxon>Deinococci</taxon>
        <taxon>Deinococcales</taxon>
        <taxon>Deinococcaceae</taxon>
        <taxon>Deinococcus</taxon>
    </lineage>
</organism>
<keyword evidence="1" id="KW-0378">Hydrolase</keyword>
<dbReference type="PANTHER" id="PTHR48081">
    <property type="entry name" value="AB HYDROLASE SUPERFAMILY PROTEIN C4A8.06C"/>
    <property type="match status" value="1"/>
</dbReference>
<dbReference type="Pfam" id="PF20434">
    <property type="entry name" value="BD-FAE"/>
    <property type="match status" value="1"/>
</dbReference>
<accession>A0A172TDD1</accession>
<sequence>MEERGIDTSHEGPRDRGISIPSSRAFVAVAINPCVETLVGKYAVDNQFLAGQGYVTVSIDYRLAGEALFPAQIHDVKTSVRWLRAHATELMIDPSRIGVWGISAGGHLAGLVGTSSGIRELEGEDGGWADQDSSVQAVASVCGPMLFNELSWIHGEGPFPLFGERIKDVPETAALASPFTHVSPYTPPFAFVHGKQDAVVPVVQSRLMHERLLEAERPTELHMIEGGHEINMTHQVEMQRYLSAFFSRALKHTV</sequence>
<evidence type="ECO:0000256" key="1">
    <source>
        <dbReference type="ARBA" id="ARBA00022801"/>
    </source>
</evidence>
<dbReference type="InterPro" id="IPR049492">
    <property type="entry name" value="BD-FAE-like_dom"/>
</dbReference>
<dbReference type="PATRIC" id="fig|1182568.3.peg.2378"/>
<evidence type="ECO:0000313" key="4">
    <source>
        <dbReference type="Proteomes" id="UP000077363"/>
    </source>
</evidence>
<protein>
    <recommendedName>
        <fullName evidence="2">BD-FAE-like domain-containing protein</fullName>
    </recommendedName>
</protein>
<gene>
    <name evidence="3" type="ORF">SU48_11470</name>
</gene>
<evidence type="ECO:0000313" key="3">
    <source>
        <dbReference type="EMBL" id="ANE44966.1"/>
    </source>
</evidence>
<dbReference type="SUPFAM" id="SSF53474">
    <property type="entry name" value="alpha/beta-Hydrolases"/>
    <property type="match status" value="1"/>
</dbReference>
<dbReference type="PANTHER" id="PTHR48081:SF13">
    <property type="entry name" value="ALPHA_BETA HYDROLASE"/>
    <property type="match status" value="1"/>
</dbReference>
<dbReference type="InterPro" id="IPR029058">
    <property type="entry name" value="AB_hydrolase_fold"/>
</dbReference>
<feature type="domain" description="BD-FAE-like" evidence="2">
    <location>
        <begin position="49"/>
        <end position="212"/>
    </location>
</feature>
<dbReference type="STRING" id="1182568.SU48_11470"/>
<dbReference type="Gene3D" id="3.40.50.1820">
    <property type="entry name" value="alpha/beta hydrolase"/>
    <property type="match status" value="1"/>
</dbReference>
<dbReference type="Proteomes" id="UP000077363">
    <property type="component" value="Chromosome"/>
</dbReference>
<dbReference type="EMBL" id="CP011387">
    <property type="protein sequence ID" value="ANE44966.1"/>
    <property type="molecule type" value="Genomic_DNA"/>
</dbReference>
<reference evidence="3 4" key="1">
    <citation type="submission" date="2015-01" db="EMBL/GenBank/DDBJ databases">
        <title>Deinococcus puniceus/DY1/ whole genome sequencing.</title>
        <authorList>
            <person name="Kim M.K."/>
            <person name="Srinivasan S."/>
            <person name="Lee J.-J."/>
        </authorList>
    </citation>
    <scope>NUCLEOTIDE SEQUENCE [LARGE SCALE GENOMIC DNA]</scope>
    <source>
        <strain evidence="3 4">DY1</strain>
    </source>
</reference>
<proteinExistence type="predicted"/>
<evidence type="ECO:0000259" key="2">
    <source>
        <dbReference type="Pfam" id="PF20434"/>
    </source>
</evidence>